<reference evidence="2" key="1">
    <citation type="submission" date="2014-09" db="EMBL/GenBank/DDBJ databases">
        <authorList>
            <person name="Magalhaes I.L.F."/>
            <person name="Oliveira U."/>
            <person name="Santos F.R."/>
            <person name="Vidigal T.H.D.A."/>
            <person name="Brescovit A.D."/>
            <person name="Santos A.J."/>
        </authorList>
    </citation>
    <scope>NUCLEOTIDE SEQUENCE</scope>
    <source>
        <tissue evidence="2">Shoot tissue taken approximately 20 cm above the soil surface</tissue>
    </source>
</reference>
<name>A0A0A9BVB8_ARUDO</name>
<proteinExistence type="predicted"/>
<protein>
    <recommendedName>
        <fullName evidence="1">DUF3615 domain-containing protein</fullName>
    </recommendedName>
</protein>
<accession>A0A0A9BVB8</accession>
<sequence>MDGGDCYMHMNFKARNVKTRSEKLFFAELVLNGSVSDGNGYSTTACSIVGDNCVGGMKHLLGNGLPKERYDEQHCYVCAEEIKHPPGMSYKGGHYAEDYCIGGLE</sequence>
<feature type="domain" description="DUF3615" evidence="1">
    <location>
        <begin position="3"/>
        <end position="85"/>
    </location>
</feature>
<dbReference type="EMBL" id="GBRH01229886">
    <property type="protein sequence ID" value="JAD68009.1"/>
    <property type="molecule type" value="Transcribed_RNA"/>
</dbReference>
<organism evidence="2">
    <name type="scientific">Arundo donax</name>
    <name type="common">Giant reed</name>
    <name type="synonym">Donax arundinaceus</name>
    <dbReference type="NCBI Taxonomy" id="35708"/>
    <lineage>
        <taxon>Eukaryota</taxon>
        <taxon>Viridiplantae</taxon>
        <taxon>Streptophyta</taxon>
        <taxon>Embryophyta</taxon>
        <taxon>Tracheophyta</taxon>
        <taxon>Spermatophyta</taxon>
        <taxon>Magnoliopsida</taxon>
        <taxon>Liliopsida</taxon>
        <taxon>Poales</taxon>
        <taxon>Poaceae</taxon>
        <taxon>PACMAD clade</taxon>
        <taxon>Arundinoideae</taxon>
        <taxon>Arundineae</taxon>
        <taxon>Arundo</taxon>
    </lineage>
</organism>
<evidence type="ECO:0000313" key="2">
    <source>
        <dbReference type="EMBL" id="JAD68009.1"/>
    </source>
</evidence>
<dbReference type="PANTHER" id="PTHR34710:SF12">
    <property type="entry name" value="DIRIGENT PROTEIN"/>
    <property type="match status" value="1"/>
</dbReference>
<dbReference type="AlphaFoldDB" id="A0A0A9BVB8"/>
<dbReference type="Pfam" id="PF12274">
    <property type="entry name" value="DUF3615"/>
    <property type="match status" value="1"/>
</dbReference>
<dbReference type="PANTHER" id="PTHR34710">
    <property type="entry name" value="OS03G0834100 PROTEIN"/>
    <property type="match status" value="1"/>
</dbReference>
<evidence type="ECO:0000259" key="1">
    <source>
        <dbReference type="Pfam" id="PF12274"/>
    </source>
</evidence>
<dbReference type="InterPro" id="IPR022059">
    <property type="entry name" value="DUF3615"/>
</dbReference>
<reference evidence="2" key="2">
    <citation type="journal article" date="2015" name="Data Brief">
        <title>Shoot transcriptome of the giant reed, Arundo donax.</title>
        <authorList>
            <person name="Barrero R.A."/>
            <person name="Guerrero F.D."/>
            <person name="Moolhuijzen P."/>
            <person name="Goolsby J.A."/>
            <person name="Tidwell J."/>
            <person name="Bellgard S.E."/>
            <person name="Bellgard M.I."/>
        </authorList>
    </citation>
    <scope>NUCLEOTIDE SEQUENCE</scope>
    <source>
        <tissue evidence="2">Shoot tissue taken approximately 20 cm above the soil surface</tissue>
    </source>
</reference>